<evidence type="ECO:0000313" key="3">
    <source>
        <dbReference type="Proteomes" id="UP000271162"/>
    </source>
</evidence>
<evidence type="ECO:0000313" key="2">
    <source>
        <dbReference type="EMBL" id="VDL68090.1"/>
    </source>
</evidence>
<feature type="compositionally biased region" description="Basic and acidic residues" evidence="1">
    <location>
        <begin position="83"/>
        <end position="92"/>
    </location>
</feature>
<feature type="region of interest" description="Disordered" evidence="1">
    <location>
        <begin position="67"/>
        <end position="109"/>
    </location>
</feature>
<dbReference type="Proteomes" id="UP000271162">
    <property type="component" value="Unassembled WGS sequence"/>
</dbReference>
<name>A0A0N4XPP8_NIPBR</name>
<reference evidence="4" key="1">
    <citation type="submission" date="2017-02" db="UniProtKB">
        <authorList>
            <consortium name="WormBaseParasite"/>
        </authorList>
    </citation>
    <scope>IDENTIFICATION</scope>
</reference>
<feature type="compositionally biased region" description="Low complexity" evidence="1">
    <location>
        <begin position="132"/>
        <end position="141"/>
    </location>
</feature>
<evidence type="ECO:0000313" key="4">
    <source>
        <dbReference type="WBParaSite" id="NBR_0000450001-mRNA-1"/>
    </source>
</evidence>
<accession>A0A0N4XPP8</accession>
<reference evidence="2 3" key="2">
    <citation type="submission" date="2018-11" db="EMBL/GenBank/DDBJ databases">
        <authorList>
            <consortium name="Pathogen Informatics"/>
        </authorList>
    </citation>
    <scope>NUCLEOTIDE SEQUENCE [LARGE SCALE GENOMIC DNA]</scope>
</reference>
<feature type="compositionally biased region" description="Polar residues" evidence="1">
    <location>
        <begin position="67"/>
        <end position="82"/>
    </location>
</feature>
<feature type="region of interest" description="Disordered" evidence="1">
    <location>
        <begin position="42"/>
        <end position="61"/>
    </location>
</feature>
<dbReference type="EMBL" id="UYSL01008557">
    <property type="protein sequence ID" value="VDL68090.1"/>
    <property type="molecule type" value="Genomic_DNA"/>
</dbReference>
<proteinExistence type="predicted"/>
<protein>
    <submittedName>
        <fullName evidence="4">Protein lap4</fullName>
    </submittedName>
</protein>
<dbReference type="AlphaFoldDB" id="A0A0N4XPP8"/>
<gene>
    <name evidence="2" type="ORF">NBR_LOCUS4501</name>
</gene>
<organism evidence="4">
    <name type="scientific">Nippostrongylus brasiliensis</name>
    <name type="common">Rat hookworm</name>
    <dbReference type="NCBI Taxonomy" id="27835"/>
    <lineage>
        <taxon>Eukaryota</taxon>
        <taxon>Metazoa</taxon>
        <taxon>Ecdysozoa</taxon>
        <taxon>Nematoda</taxon>
        <taxon>Chromadorea</taxon>
        <taxon>Rhabditida</taxon>
        <taxon>Rhabditina</taxon>
        <taxon>Rhabditomorpha</taxon>
        <taxon>Strongyloidea</taxon>
        <taxon>Heligmosomidae</taxon>
        <taxon>Nippostrongylus</taxon>
    </lineage>
</organism>
<sequence>IKDENCVDVDGCKPFPSDCQQTVAESGSGSALIMEEVEEDCKKQTTSASGPGTLVIKKEVEDDNEYGQATKNSILTSHQQQGKSEKISRSDESCVSANGFKPSGDSHRIVAAPGGSLAVIKEEVKDDHEYRQATQNQQQQQVGPAKGESTADVTVRRSGTAVIKKEVEDDCKILSSSVFFSLHKVK</sequence>
<keyword evidence="3" id="KW-1185">Reference proteome</keyword>
<dbReference type="WBParaSite" id="NBR_0000450001-mRNA-1">
    <property type="protein sequence ID" value="NBR_0000450001-mRNA-1"/>
    <property type="gene ID" value="NBR_0000450001"/>
</dbReference>
<evidence type="ECO:0000256" key="1">
    <source>
        <dbReference type="SAM" id="MobiDB-lite"/>
    </source>
</evidence>
<feature type="region of interest" description="Disordered" evidence="1">
    <location>
        <begin position="126"/>
        <end position="154"/>
    </location>
</feature>